<dbReference type="SUPFAM" id="SSF53474">
    <property type="entry name" value="alpha/beta-Hydrolases"/>
    <property type="match status" value="1"/>
</dbReference>
<gene>
    <name evidence="4" type="ORF">AOB60_35520</name>
</gene>
<reference evidence="5" key="1">
    <citation type="submission" date="2015-09" db="EMBL/GenBank/DDBJ databases">
        <authorList>
            <person name="Graham D.E."/>
            <person name="Mahan K.M."/>
            <person name="Klingeman D.M."/>
            <person name="Fida T."/>
            <person name="Giannone R.J."/>
            <person name="Hettich R.L."/>
            <person name="Parry R.J."/>
            <person name="Spain J.C."/>
        </authorList>
    </citation>
    <scope>NUCLEOTIDE SEQUENCE [LARGE SCALE GENOMIC DNA]</scope>
    <source>
        <strain evidence="5">JCM 4701</strain>
    </source>
</reference>
<dbReference type="EMBL" id="LJSN01000003">
    <property type="protein sequence ID" value="PNE39216.1"/>
    <property type="molecule type" value="Genomic_DNA"/>
</dbReference>
<dbReference type="SMART" id="SM00824">
    <property type="entry name" value="PKS_TE"/>
    <property type="match status" value="1"/>
</dbReference>
<dbReference type="InterPro" id="IPR020802">
    <property type="entry name" value="TesA-like"/>
</dbReference>
<keyword evidence="5" id="KW-1185">Reference proteome</keyword>
<dbReference type="InterPro" id="IPR012223">
    <property type="entry name" value="TEII"/>
</dbReference>
<keyword evidence="2 4" id="KW-0378">Hydrolase</keyword>
<evidence type="ECO:0000313" key="5">
    <source>
        <dbReference type="Proteomes" id="UP000236047"/>
    </source>
</evidence>
<proteinExistence type="inferred from homology"/>
<dbReference type="InterPro" id="IPR001031">
    <property type="entry name" value="Thioesterase"/>
</dbReference>
<dbReference type="PANTHER" id="PTHR11487">
    <property type="entry name" value="THIOESTERASE"/>
    <property type="match status" value="1"/>
</dbReference>
<comment type="similarity">
    <text evidence="1">Belongs to the thioesterase family.</text>
</comment>
<organism evidence="4 5">
    <name type="scientific">Streptomyces noursei</name>
    <name type="common">Streptomyces albulus</name>
    <dbReference type="NCBI Taxonomy" id="1971"/>
    <lineage>
        <taxon>Bacteria</taxon>
        <taxon>Bacillati</taxon>
        <taxon>Actinomycetota</taxon>
        <taxon>Actinomycetes</taxon>
        <taxon>Kitasatosporales</taxon>
        <taxon>Streptomycetaceae</taxon>
        <taxon>Streptomyces</taxon>
    </lineage>
</organism>
<dbReference type="RefSeq" id="WP_073443718.1">
    <property type="nucleotide sequence ID" value="NZ_LJSN01000003.1"/>
</dbReference>
<dbReference type="AlphaFoldDB" id="A0A2N8PDW6"/>
<comment type="caution">
    <text evidence="4">The sequence shown here is derived from an EMBL/GenBank/DDBJ whole genome shotgun (WGS) entry which is preliminary data.</text>
</comment>
<name>A0A2N8PDW6_STRNR</name>
<evidence type="ECO:0000259" key="3">
    <source>
        <dbReference type="SMART" id="SM00824"/>
    </source>
</evidence>
<sequence>MAVFDEFTGLWVREFHPASPAAATLSCFPHAGGSASFYFPFSRQLSPALAVRAVQYPGRQDRLKEPCAEDLLTLARRVFEVLRPITGARPALFGHSMGAVLAFEVARMLEQEAGVTPAHLFVSGRRAPSIHRPESVHRRDDAGLIAEVRRLAGTDSQALDDEEILRMALPAIRGDYKAIETYVYRPGPPLSCPITSFIGDEDPRVSIEDARAWREHTTGEFDMKVFTGGHFYLNEHREAICDQISGKLLTADSRRPGA</sequence>
<dbReference type="GO" id="GO:0008610">
    <property type="term" value="P:lipid biosynthetic process"/>
    <property type="evidence" value="ECO:0007669"/>
    <property type="project" value="TreeGrafter"/>
</dbReference>
<protein>
    <submittedName>
        <fullName evidence="4">Oleoyl-ACP hydrolase</fullName>
    </submittedName>
</protein>
<dbReference type="Gene3D" id="3.40.50.1820">
    <property type="entry name" value="alpha/beta hydrolase"/>
    <property type="match status" value="1"/>
</dbReference>
<dbReference type="GO" id="GO:0016787">
    <property type="term" value="F:hydrolase activity"/>
    <property type="evidence" value="ECO:0007669"/>
    <property type="project" value="UniProtKB-KW"/>
</dbReference>
<dbReference type="InterPro" id="IPR029058">
    <property type="entry name" value="AB_hydrolase_fold"/>
</dbReference>
<evidence type="ECO:0000256" key="2">
    <source>
        <dbReference type="ARBA" id="ARBA00022801"/>
    </source>
</evidence>
<evidence type="ECO:0000256" key="1">
    <source>
        <dbReference type="ARBA" id="ARBA00007169"/>
    </source>
</evidence>
<dbReference type="Pfam" id="PF00975">
    <property type="entry name" value="Thioesterase"/>
    <property type="match status" value="1"/>
</dbReference>
<feature type="domain" description="Thioesterase TesA-like" evidence="3">
    <location>
        <begin position="26"/>
        <end position="248"/>
    </location>
</feature>
<accession>A0A2N8PDW6</accession>
<evidence type="ECO:0000313" key="4">
    <source>
        <dbReference type="EMBL" id="PNE39216.1"/>
    </source>
</evidence>
<dbReference type="Proteomes" id="UP000236047">
    <property type="component" value="Unassembled WGS sequence"/>
</dbReference>
<dbReference type="PANTHER" id="PTHR11487:SF0">
    <property type="entry name" value="S-ACYL FATTY ACID SYNTHASE THIOESTERASE, MEDIUM CHAIN"/>
    <property type="match status" value="1"/>
</dbReference>